<evidence type="ECO:0000313" key="5">
    <source>
        <dbReference type="Proteomes" id="UP000249725"/>
    </source>
</evidence>
<evidence type="ECO:0008006" key="6">
    <source>
        <dbReference type="Google" id="ProtNLM"/>
    </source>
</evidence>
<keyword evidence="5" id="KW-1185">Reference proteome</keyword>
<dbReference type="InterPro" id="IPR037124">
    <property type="entry name" value="Chaperonin_GroES_sf"/>
</dbReference>
<evidence type="ECO:0000313" key="4">
    <source>
        <dbReference type="EMBL" id="RAK52123.1"/>
    </source>
</evidence>
<dbReference type="OrthoDB" id="9806791at2"/>
<dbReference type="EMBL" id="QFYR01000003">
    <property type="protein sequence ID" value="RAK52123.1"/>
    <property type="molecule type" value="Genomic_DNA"/>
</dbReference>
<protein>
    <recommendedName>
        <fullName evidence="6">10 kDa chaperonin</fullName>
    </recommendedName>
</protein>
<proteinExistence type="inferred from homology"/>
<feature type="region of interest" description="Disordered" evidence="3">
    <location>
        <begin position="1"/>
        <end position="23"/>
    </location>
</feature>
<dbReference type="InterPro" id="IPR011032">
    <property type="entry name" value="GroES-like_sf"/>
</dbReference>
<keyword evidence="2" id="KW-0143">Chaperone</keyword>
<comment type="similarity">
    <text evidence="1">Belongs to the GroES chaperonin family.</text>
</comment>
<evidence type="ECO:0000256" key="2">
    <source>
        <dbReference type="ARBA" id="ARBA00023186"/>
    </source>
</evidence>
<accession>A0A328ABE9</accession>
<gene>
    <name evidence="4" type="ORF">DJ018_13285</name>
</gene>
<organism evidence="4 5">
    <name type="scientific">Phenylobacterium deserti</name>
    <dbReference type="NCBI Taxonomy" id="1914756"/>
    <lineage>
        <taxon>Bacteria</taxon>
        <taxon>Pseudomonadati</taxon>
        <taxon>Pseudomonadota</taxon>
        <taxon>Alphaproteobacteria</taxon>
        <taxon>Caulobacterales</taxon>
        <taxon>Caulobacteraceae</taxon>
        <taxon>Phenylobacterium</taxon>
    </lineage>
</organism>
<evidence type="ECO:0000256" key="1">
    <source>
        <dbReference type="ARBA" id="ARBA00006975"/>
    </source>
</evidence>
<reference evidence="5" key="1">
    <citation type="submission" date="2018-05" db="EMBL/GenBank/DDBJ databases">
        <authorList>
            <person name="Li X."/>
        </authorList>
    </citation>
    <scope>NUCLEOTIDE SEQUENCE [LARGE SCALE GENOMIC DNA]</scope>
    <source>
        <strain evidence="5">YIM 73061</strain>
    </source>
</reference>
<evidence type="ECO:0000256" key="3">
    <source>
        <dbReference type="SAM" id="MobiDB-lite"/>
    </source>
</evidence>
<sequence>MSCEPGRTPTKLSLRQPTRGSVNSTAKIPALTECDPGLAPTEYNILIIPEVIEEKTKGGLFLPEQVKETDELAQTRGRIVAASPLAFNYDNWPETARKPQVGDVVWYGRYAGTLIEGRDGKTYRLCKDKDVGAVVLDA</sequence>
<dbReference type="GO" id="GO:0044183">
    <property type="term" value="F:protein folding chaperone"/>
    <property type="evidence" value="ECO:0007669"/>
    <property type="project" value="InterPro"/>
</dbReference>
<dbReference type="SUPFAM" id="SSF50129">
    <property type="entry name" value="GroES-like"/>
    <property type="match status" value="1"/>
</dbReference>
<dbReference type="Gene3D" id="2.30.33.40">
    <property type="entry name" value="GroES chaperonin"/>
    <property type="match status" value="1"/>
</dbReference>
<dbReference type="GO" id="GO:0005524">
    <property type="term" value="F:ATP binding"/>
    <property type="evidence" value="ECO:0007669"/>
    <property type="project" value="InterPro"/>
</dbReference>
<name>A0A328ABE9_9CAUL</name>
<dbReference type="InterPro" id="IPR020818">
    <property type="entry name" value="Chaperonin_GroES"/>
</dbReference>
<dbReference type="AlphaFoldDB" id="A0A328ABE9"/>
<feature type="compositionally biased region" description="Polar residues" evidence="3">
    <location>
        <begin position="10"/>
        <end position="23"/>
    </location>
</feature>
<dbReference type="SMART" id="SM00883">
    <property type="entry name" value="Cpn10"/>
    <property type="match status" value="1"/>
</dbReference>
<dbReference type="CDD" id="cd00320">
    <property type="entry name" value="cpn10"/>
    <property type="match status" value="1"/>
</dbReference>
<comment type="caution">
    <text evidence="4">The sequence shown here is derived from an EMBL/GenBank/DDBJ whole genome shotgun (WGS) entry which is preliminary data.</text>
</comment>
<dbReference type="Proteomes" id="UP000249725">
    <property type="component" value="Unassembled WGS sequence"/>
</dbReference>
<dbReference type="Pfam" id="PF00166">
    <property type="entry name" value="Cpn10"/>
    <property type="match status" value="1"/>
</dbReference>